<comment type="caution">
    <text evidence="2">The sequence shown here is derived from an EMBL/GenBank/DDBJ whole genome shotgun (WGS) entry which is preliminary data.</text>
</comment>
<dbReference type="EMBL" id="JBDFQZ010000008">
    <property type="protein sequence ID" value="KAK9697935.1"/>
    <property type="molecule type" value="Genomic_DNA"/>
</dbReference>
<protein>
    <recommendedName>
        <fullName evidence="4">SWIM-type domain-containing protein</fullName>
    </recommendedName>
</protein>
<organism evidence="2 3">
    <name type="scientific">Saponaria officinalis</name>
    <name type="common">Common soapwort</name>
    <name type="synonym">Lychnis saponaria</name>
    <dbReference type="NCBI Taxonomy" id="3572"/>
    <lineage>
        <taxon>Eukaryota</taxon>
        <taxon>Viridiplantae</taxon>
        <taxon>Streptophyta</taxon>
        <taxon>Embryophyta</taxon>
        <taxon>Tracheophyta</taxon>
        <taxon>Spermatophyta</taxon>
        <taxon>Magnoliopsida</taxon>
        <taxon>eudicotyledons</taxon>
        <taxon>Gunneridae</taxon>
        <taxon>Pentapetalae</taxon>
        <taxon>Caryophyllales</taxon>
        <taxon>Caryophyllaceae</taxon>
        <taxon>Caryophylleae</taxon>
        <taxon>Saponaria</taxon>
    </lineage>
</organism>
<accession>A0AAW1J4R5</accession>
<dbReference type="AlphaFoldDB" id="A0AAW1J4R5"/>
<proteinExistence type="predicted"/>
<feature type="compositionally biased region" description="Basic residues" evidence="1">
    <location>
        <begin position="88"/>
        <end position="97"/>
    </location>
</feature>
<dbReference type="Proteomes" id="UP001443914">
    <property type="component" value="Unassembled WGS sequence"/>
</dbReference>
<feature type="region of interest" description="Disordered" evidence="1">
    <location>
        <begin position="73"/>
        <end position="100"/>
    </location>
</feature>
<evidence type="ECO:0000256" key="1">
    <source>
        <dbReference type="SAM" id="MobiDB-lite"/>
    </source>
</evidence>
<evidence type="ECO:0000313" key="3">
    <source>
        <dbReference type="Proteomes" id="UP001443914"/>
    </source>
</evidence>
<name>A0AAW1J4R5_SAPOF</name>
<evidence type="ECO:0008006" key="4">
    <source>
        <dbReference type="Google" id="ProtNLM"/>
    </source>
</evidence>
<gene>
    <name evidence="2" type="ORF">RND81_08G070900</name>
</gene>
<reference evidence="2" key="1">
    <citation type="submission" date="2024-03" db="EMBL/GenBank/DDBJ databases">
        <title>WGS assembly of Saponaria officinalis var. Norfolk2.</title>
        <authorList>
            <person name="Jenkins J."/>
            <person name="Shu S."/>
            <person name="Grimwood J."/>
            <person name="Barry K."/>
            <person name="Goodstein D."/>
            <person name="Schmutz J."/>
            <person name="Leebens-Mack J."/>
            <person name="Osbourn A."/>
        </authorList>
    </citation>
    <scope>NUCLEOTIDE SEQUENCE [LARGE SCALE GENOMIC DNA]</scope>
    <source>
        <strain evidence="2">JIC</strain>
    </source>
</reference>
<feature type="compositionally biased region" description="Low complexity" evidence="1">
    <location>
        <begin position="73"/>
        <end position="87"/>
    </location>
</feature>
<dbReference type="PANTHER" id="PTHR35121:SF2">
    <property type="entry name" value="SWIM-TYPE DOMAIN-CONTAINING PROTEIN"/>
    <property type="match status" value="1"/>
</dbReference>
<keyword evidence="3" id="KW-1185">Reference proteome</keyword>
<dbReference type="PANTHER" id="PTHR35121">
    <property type="entry name" value="HOMEODOMAIN PROTEIN 8, PUTATIVE-RELATED"/>
    <property type="match status" value="1"/>
</dbReference>
<evidence type="ECO:0000313" key="2">
    <source>
        <dbReference type="EMBL" id="KAK9697935.1"/>
    </source>
</evidence>
<sequence>MAAAGAGDVLKGVYEASISGSQTTVERRPYHKNCSCALHGSRDPKCSHHKITHISYPIRRSWSEGALALYAASSSSPDLSPSSSPTVHHSHHHHRNHSNVCDQHVFGDKLDLNVVANY</sequence>